<sequence>MNDIIRPPRRRANRVRGYISPIAPRMAVTDVDRLVHLVRMVLRMAAVIGR</sequence>
<comment type="caution">
    <text evidence="1">The sequence shown here is derived from an EMBL/GenBank/DDBJ whole genome shotgun (WGS) entry which is preliminary data.</text>
</comment>
<name>A0A9X3NFT9_9ACTN</name>
<proteinExistence type="predicted"/>
<accession>A0A9X3NFT9</accession>
<dbReference type="EMBL" id="JAJAQC010000001">
    <property type="protein sequence ID" value="MDA0562834.1"/>
    <property type="molecule type" value="Genomic_DNA"/>
</dbReference>
<organism evidence="1 2">
    <name type="scientific">Streptomonospora mangrovi</name>
    <dbReference type="NCBI Taxonomy" id="2883123"/>
    <lineage>
        <taxon>Bacteria</taxon>
        <taxon>Bacillati</taxon>
        <taxon>Actinomycetota</taxon>
        <taxon>Actinomycetes</taxon>
        <taxon>Streptosporangiales</taxon>
        <taxon>Nocardiopsidaceae</taxon>
        <taxon>Streptomonospora</taxon>
    </lineage>
</organism>
<evidence type="ECO:0000313" key="1">
    <source>
        <dbReference type="EMBL" id="MDA0562834.1"/>
    </source>
</evidence>
<protein>
    <submittedName>
        <fullName evidence="1">Uncharacterized protein</fullName>
    </submittedName>
</protein>
<keyword evidence="2" id="KW-1185">Reference proteome</keyword>
<dbReference type="RefSeq" id="WP_270070120.1">
    <property type="nucleotide sequence ID" value="NZ_JAJAQC010000001.1"/>
</dbReference>
<gene>
    <name evidence="1" type="ORF">LG943_00540</name>
</gene>
<dbReference type="AlphaFoldDB" id="A0A9X3NFT9"/>
<evidence type="ECO:0000313" key="2">
    <source>
        <dbReference type="Proteomes" id="UP001140076"/>
    </source>
</evidence>
<reference evidence="1" key="1">
    <citation type="submission" date="2021-10" db="EMBL/GenBank/DDBJ databases">
        <title>Streptomonospora sp. nov., isolated from mangrove soil.</title>
        <authorList>
            <person name="Chen X."/>
            <person name="Ge X."/>
            <person name="Liu W."/>
        </authorList>
    </citation>
    <scope>NUCLEOTIDE SEQUENCE</scope>
    <source>
        <strain evidence="1">S1-112</strain>
    </source>
</reference>
<dbReference type="Proteomes" id="UP001140076">
    <property type="component" value="Unassembled WGS sequence"/>
</dbReference>